<protein>
    <recommendedName>
        <fullName evidence="4">YwdI family protein</fullName>
    </recommendedName>
</protein>
<organism evidence="2 3">
    <name type="scientific">Exobacillus caeni</name>
    <dbReference type="NCBI Taxonomy" id="2574798"/>
    <lineage>
        <taxon>Bacteria</taxon>
        <taxon>Bacillati</taxon>
        <taxon>Bacillota</taxon>
        <taxon>Bacilli</taxon>
        <taxon>Bacillales</taxon>
        <taxon>Guptibacillaceae</taxon>
        <taxon>Exobacillus</taxon>
    </lineage>
</organism>
<dbReference type="Proteomes" id="UP000308230">
    <property type="component" value="Unassembled WGS sequence"/>
</dbReference>
<feature type="region of interest" description="Disordered" evidence="1">
    <location>
        <begin position="55"/>
        <end position="94"/>
    </location>
</feature>
<evidence type="ECO:0000256" key="1">
    <source>
        <dbReference type="SAM" id="MobiDB-lite"/>
    </source>
</evidence>
<evidence type="ECO:0000313" key="2">
    <source>
        <dbReference type="EMBL" id="TLS36605.1"/>
    </source>
</evidence>
<dbReference type="EMBL" id="SWLG01000009">
    <property type="protein sequence ID" value="TLS36605.1"/>
    <property type="molecule type" value="Genomic_DNA"/>
</dbReference>
<evidence type="ECO:0008006" key="4">
    <source>
        <dbReference type="Google" id="ProtNLM"/>
    </source>
</evidence>
<dbReference type="Pfam" id="PF17261">
    <property type="entry name" value="DUF5327"/>
    <property type="match status" value="1"/>
</dbReference>
<dbReference type="RefSeq" id="WP_138127276.1">
    <property type="nucleotide sequence ID" value="NZ_SWLG01000009.1"/>
</dbReference>
<comment type="caution">
    <text evidence="2">The sequence shown here is derived from an EMBL/GenBank/DDBJ whole genome shotgun (WGS) entry which is preliminary data.</text>
</comment>
<dbReference type="OrthoDB" id="2884526at2"/>
<dbReference type="InterPro" id="IPR035218">
    <property type="entry name" value="DUF5327"/>
</dbReference>
<name>A0A5R9FAE9_9BACL</name>
<keyword evidence="3" id="KW-1185">Reference proteome</keyword>
<reference evidence="2 3" key="1">
    <citation type="submission" date="2019-04" db="EMBL/GenBank/DDBJ databases">
        <title>Bacillus caeni sp. nov., a bacterium isolated from mangrove sediment.</title>
        <authorList>
            <person name="Huang H."/>
            <person name="Mo K."/>
            <person name="Hu Y."/>
        </authorList>
    </citation>
    <scope>NUCLEOTIDE SEQUENCE [LARGE SCALE GENOMIC DNA]</scope>
    <source>
        <strain evidence="2 3">HB172195</strain>
    </source>
</reference>
<proteinExistence type="predicted"/>
<gene>
    <name evidence="2" type="ORF">FCL54_13865</name>
</gene>
<accession>A0A5R9FAE9</accession>
<dbReference type="AlphaFoldDB" id="A0A5R9FAE9"/>
<evidence type="ECO:0000313" key="3">
    <source>
        <dbReference type="Proteomes" id="UP000308230"/>
    </source>
</evidence>
<sequence>MREIPVSSIVEKMAKKMRRVEFNIEENDADVNGIREDISAIKAYCEILLESEGAKPKPAPFKQSAPVQNQMKQQPLKSERLKEEDGNGDSIFDF</sequence>
<feature type="compositionally biased region" description="Polar residues" evidence="1">
    <location>
        <begin position="65"/>
        <end position="76"/>
    </location>
</feature>